<keyword evidence="3 5" id="KW-0067">ATP-binding</keyword>
<gene>
    <name evidence="5" type="ORF">FKG95_20470</name>
</gene>
<name>A0A545TL09_9PROT</name>
<dbReference type="PANTHER" id="PTHR19211:SF14">
    <property type="entry name" value="ATP-BINDING CASSETTE SUB-FAMILY F MEMBER 1"/>
    <property type="match status" value="1"/>
</dbReference>
<organism evidence="5 6">
    <name type="scientific">Denitrobaculum tricleocarpae</name>
    <dbReference type="NCBI Taxonomy" id="2591009"/>
    <lineage>
        <taxon>Bacteria</taxon>
        <taxon>Pseudomonadati</taxon>
        <taxon>Pseudomonadota</taxon>
        <taxon>Alphaproteobacteria</taxon>
        <taxon>Rhodospirillales</taxon>
        <taxon>Rhodospirillaceae</taxon>
        <taxon>Denitrobaculum</taxon>
    </lineage>
</organism>
<dbReference type="AlphaFoldDB" id="A0A545TL09"/>
<dbReference type="EMBL" id="VHSH01000007">
    <property type="protein sequence ID" value="TQV77915.1"/>
    <property type="molecule type" value="Genomic_DNA"/>
</dbReference>
<reference evidence="5 6" key="1">
    <citation type="submission" date="2019-06" db="EMBL/GenBank/DDBJ databases">
        <title>Whole genome sequence for Rhodospirillaceae sp. R148.</title>
        <authorList>
            <person name="Wang G."/>
        </authorList>
    </citation>
    <scope>NUCLEOTIDE SEQUENCE [LARGE SCALE GENOMIC DNA]</scope>
    <source>
        <strain evidence="5 6">R148</strain>
    </source>
</reference>
<proteinExistence type="predicted"/>
<accession>A0A545TL09</accession>
<feature type="domain" description="ABC transporter" evidence="4">
    <location>
        <begin position="297"/>
        <end position="502"/>
    </location>
</feature>
<dbReference type="InterPro" id="IPR003593">
    <property type="entry name" value="AAA+_ATPase"/>
</dbReference>
<comment type="caution">
    <text evidence="5">The sequence shown here is derived from an EMBL/GenBank/DDBJ whole genome shotgun (WGS) entry which is preliminary data.</text>
</comment>
<dbReference type="InterPro" id="IPR027417">
    <property type="entry name" value="P-loop_NTPase"/>
</dbReference>
<keyword evidence="2" id="KW-0547">Nucleotide-binding</keyword>
<sequence length="503" mass="55084">MTLINLRNLGVTLSAPLFSNLNLTIGKGDRIGLVAANGRGKSTLLRAISGEADTTHGEITTARGLRVGRVSQDVPEALLAVSMYDAVLSALDNDQVEHESWRVDVALDHLQVPPELRQRLLGALSGGWQRIALLARVWVTEPDVLLMDEPTNHLDLNRIGILQHWLNTVARGTPFLVASHDRSFLDAVTNRTFFLRAEQSHSFTSAYSEARNALDEMDVAAARQFENEIAKANQLRRQAAKLKNIGFNSGSDLLLNKTRQLKVRAEKIEESARPAFTERSAGKIRLANSGTHARALVTIEESEITIPDGQSLFRVGPLWINRGDRVVVLGSNGSGKTLFLTRVISALRGGQSGIRVAPSVVPGVSDQTLSQLDGFSSPMDAVTGSSEVGDRSARALLAGAGVDINVQDRAISILSGGQRSRLAMLLLRLAKPNFYVLDEPTNHLDIEGQEALEYEMLEHDATALLVSHDRTFVRTVGTRFWQIEEQRLVEVDSPEGFFLKELD</sequence>
<dbReference type="InterPro" id="IPR003439">
    <property type="entry name" value="ABC_transporter-like_ATP-bd"/>
</dbReference>
<dbReference type="Proteomes" id="UP000315252">
    <property type="component" value="Unassembled WGS sequence"/>
</dbReference>
<dbReference type="Gene3D" id="3.40.50.300">
    <property type="entry name" value="P-loop containing nucleotide triphosphate hydrolases"/>
    <property type="match status" value="2"/>
</dbReference>
<protein>
    <submittedName>
        <fullName evidence="5">ABC-F family ATP-binding cassette domain-containing protein</fullName>
    </submittedName>
</protein>
<dbReference type="GO" id="GO:0005524">
    <property type="term" value="F:ATP binding"/>
    <property type="evidence" value="ECO:0007669"/>
    <property type="project" value="UniProtKB-KW"/>
</dbReference>
<evidence type="ECO:0000256" key="2">
    <source>
        <dbReference type="ARBA" id="ARBA00022741"/>
    </source>
</evidence>
<evidence type="ECO:0000313" key="6">
    <source>
        <dbReference type="Proteomes" id="UP000315252"/>
    </source>
</evidence>
<dbReference type="SMART" id="SM00382">
    <property type="entry name" value="AAA"/>
    <property type="match status" value="2"/>
</dbReference>
<dbReference type="CDD" id="cd03221">
    <property type="entry name" value="ABCF_EF-3"/>
    <property type="match status" value="1"/>
</dbReference>
<dbReference type="SUPFAM" id="SSF52540">
    <property type="entry name" value="P-loop containing nucleoside triphosphate hydrolases"/>
    <property type="match status" value="2"/>
</dbReference>
<evidence type="ECO:0000256" key="1">
    <source>
        <dbReference type="ARBA" id="ARBA00022737"/>
    </source>
</evidence>
<keyword evidence="6" id="KW-1185">Reference proteome</keyword>
<dbReference type="PANTHER" id="PTHR19211">
    <property type="entry name" value="ATP-BINDING TRANSPORT PROTEIN-RELATED"/>
    <property type="match status" value="1"/>
</dbReference>
<feature type="domain" description="ABC transporter" evidence="4">
    <location>
        <begin position="1"/>
        <end position="222"/>
    </location>
</feature>
<evidence type="ECO:0000256" key="3">
    <source>
        <dbReference type="ARBA" id="ARBA00022840"/>
    </source>
</evidence>
<evidence type="ECO:0000313" key="5">
    <source>
        <dbReference type="EMBL" id="TQV77915.1"/>
    </source>
</evidence>
<keyword evidence="1" id="KW-0677">Repeat</keyword>
<dbReference type="GO" id="GO:0016887">
    <property type="term" value="F:ATP hydrolysis activity"/>
    <property type="evidence" value="ECO:0007669"/>
    <property type="project" value="InterPro"/>
</dbReference>
<dbReference type="InterPro" id="IPR050611">
    <property type="entry name" value="ABCF"/>
</dbReference>
<evidence type="ECO:0000259" key="4">
    <source>
        <dbReference type="PROSITE" id="PS50893"/>
    </source>
</evidence>
<dbReference type="PROSITE" id="PS50893">
    <property type="entry name" value="ABC_TRANSPORTER_2"/>
    <property type="match status" value="2"/>
</dbReference>
<dbReference type="Pfam" id="PF00005">
    <property type="entry name" value="ABC_tran"/>
    <property type="match status" value="2"/>
</dbReference>
<dbReference type="RefSeq" id="WP_142898258.1">
    <property type="nucleotide sequence ID" value="NZ_ML660058.1"/>
</dbReference>
<dbReference type="OrthoDB" id="9808609at2"/>